<feature type="non-terminal residue" evidence="2">
    <location>
        <position position="106"/>
    </location>
</feature>
<dbReference type="AlphaFoldDB" id="A0A0B6YMG0"/>
<feature type="non-terminal residue" evidence="2">
    <location>
        <position position="1"/>
    </location>
</feature>
<organism evidence="2">
    <name type="scientific">Arion vulgaris</name>
    <dbReference type="NCBI Taxonomy" id="1028688"/>
    <lineage>
        <taxon>Eukaryota</taxon>
        <taxon>Metazoa</taxon>
        <taxon>Spiralia</taxon>
        <taxon>Lophotrochozoa</taxon>
        <taxon>Mollusca</taxon>
        <taxon>Gastropoda</taxon>
        <taxon>Heterobranchia</taxon>
        <taxon>Euthyneura</taxon>
        <taxon>Panpulmonata</taxon>
        <taxon>Eupulmonata</taxon>
        <taxon>Stylommatophora</taxon>
        <taxon>Helicina</taxon>
        <taxon>Arionoidea</taxon>
        <taxon>Arionidae</taxon>
        <taxon>Arion</taxon>
    </lineage>
</organism>
<reference evidence="2" key="1">
    <citation type="submission" date="2014-12" db="EMBL/GenBank/DDBJ databases">
        <title>Insight into the proteome of Arion vulgaris.</title>
        <authorList>
            <person name="Aradska J."/>
            <person name="Bulat T."/>
            <person name="Smidak R."/>
            <person name="Sarate P."/>
            <person name="Gangsoo J."/>
            <person name="Sialana F."/>
            <person name="Bilban M."/>
            <person name="Lubec G."/>
        </authorList>
    </citation>
    <scope>NUCLEOTIDE SEQUENCE</scope>
    <source>
        <tissue evidence="2">Skin</tissue>
    </source>
</reference>
<name>A0A0B6YMG0_9EUPU</name>
<sequence length="106" mass="11022">LSVEKVEILSGGGGKVISKSGQLSSKILRMFKADSTSDQQLRQAQTAQPKSTSVAGSGTHVAGLGAQVAGPGVSVAAYRPFDDDKFNISKTSQPSLNQDRTKSLDT</sequence>
<feature type="region of interest" description="Disordered" evidence="1">
    <location>
        <begin position="84"/>
        <end position="106"/>
    </location>
</feature>
<feature type="compositionally biased region" description="Polar residues" evidence="1">
    <location>
        <begin position="88"/>
        <end position="98"/>
    </location>
</feature>
<feature type="compositionally biased region" description="Polar residues" evidence="1">
    <location>
        <begin position="35"/>
        <end position="56"/>
    </location>
</feature>
<proteinExistence type="predicted"/>
<dbReference type="EMBL" id="HACG01009825">
    <property type="protein sequence ID" value="CEK56690.1"/>
    <property type="molecule type" value="Transcribed_RNA"/>
</dbReference>
<protein>
    <submittedName>
        <fullName evidence="2">Uncharacterized protein</fullName>
    </submittedName>
</protein>
<gene>
    <name evidence="2" type="primary">ORF28287</name>
</gene>
<accession>A0A0B6YMG0</accession>
<evidence type="ECO:0000256" key="1">
    <source>
        <dbReference type="SAM" id="MobiDB-lite"/>
    </source>
</evidence>
<evidence type="ECO:0000313" key="2">
    <source>
        <dbReference type="EMBL" id="CEK56690.1"/>
    </source>
</evidence>
<feature type="region of interest" description="Disordered" evidence="1">
    <location>
        <begin position="35"/>
        <end position="58"/>
    </location>
</feature>